<dbReference type="InterPro" id="IPR036396">
    <property type="entry name" value="Cyt_P450_sf"/>
</dbReference>
<keyword evidence="4" id="KW-1185">Reference proteome</keyword>
<reference evidence="3 4" key="1">
    <citation type="submission" date="2022-05" db="EMBL/GenBank/DDBJ databases">
        <authorList>
            <person name="Zhou X."/>
            <person name="Li K."/>
            <person name="Man Y."/>
        </authorList>
    </citation>
    <scope>NUCLEOTIDE SEQUENCE [LARGE SCALE GENOMIC DNA]</scope>
    <source>
        <strain evidence="3 4">MS405</strain>
    </source>
</reference>
<dbReference type="CDD" id="cd11030">
    <property type="entry name" value="CYP105-like"/>
    <property type="match status" value="1"/>
</dbReference>
<evidence type="ECO:0000256" key="2">
    <source>
        <dbReference type="RuleBase" id="RU000461"/>
    </source>
</evidence>
<keyword evidence="2" id="KW-0479">Metal-binding</keyword>
<keyword evidence="2" id="KW-0560">Oxidoreductase</keyword>
<proteinExistence type="inferred from homology"/>
<keyword evidence="2" id="KW-0408">Iron</keyword>
<keyword evidence="2" id="KW-0349">Heme</keyword>
<dbReference type="RefSeq" id="WP_249591995.1">
    <property type="nucleotide sequence ID" value="NZ_BAAAQL010000018.1"/>
</dbReference>
<dbReference type="InterPro" id="IPR001128">
    <property type="entry name" value="Cyt_P450"/>
</dbReference>
<dbReference type="Gene3D" id="1.10.630.10">
    <property type="entry name" value="Cytochrome P450"/>
    <property type="match status" value="1"/>
</dbReference>
<evidence type="ECO:0000313" key="3">
    <source>
        <dbReference type="EMBL" id="UQT60662.1"/>
    </source>
</evidence>
<dbReference type="Pfam" id="PF00067">
    <property type="entry name" value="p450"/>
    <property type="match status" value="1"/>
</dbReference>
<gene>
    <name evidence="3" type="ORF">M4V62_39435</name>
</gene>
<dbReference type="PANTHER" id="PTHR46696">
    <property type="entry name" value="P450, PUTATIVE (EUROFUNG)-RELATED"/>
    <property type="match status" value="1"/>
</dbReference>
<dbReference type="InterPro" id="IPR017972">
    <property type="entry name" value="Cyt_P450_CS"/>
</dbReference>
<organism evidence="3 4">
    <name type="scientific">Streptomyces durmitorensis</name>
    <dbReference type="NCBI Taxonomy" id="319947"/>
    <lineage>
        <taxon>Bacteria</taxon>
        <taxon>Bacillati</taxon>
        <taxon>Actinomycetota</taxon>
        <taxon>Actinomycetes</taxon>
        <taxon>Kitasatosporales</taxon>
        <taxon>Streptomycetaceae</taxon>
        <taxon>Streptomyces</taxon>
    </lineage>
</organism>
<dbReference type="PRINTS" id="PR00359">
    <property type="entry name" value="BP450"/>
</dbReference>
<dbReference type="SUPFAM" id="SSF48264">
    <property type="entry name" value="Cytochrome P450"/>
    <property type="match status" value="1"/>
</dbReference>
<accession>A0ABY4Q3M0</accession>
<protein>
    <submittedName>
        <fullName evidence="3">Cytochrome P450</fullName>
    </submittedName>
</protein>
<dbReference type="EMBL" id="CP097289">
    <property type="protein sequence ID" value="UQT60662.1"/>
    <property type="molecule type" value="Genomic_DNA"/>
</dbReference>
<evidence type="ECO:0000313" key="4">
    <source>
        <dbReference type="Proteomes" id="UP000829992"/>
    </source>
</evidence>
<dbReference type="PANTHER" id="PTHR46696:SF1">
    <property type="entry name" value="CYTOCHROME P450 YJIB-RELATED"/>
    <property type="match status" value="1"/>
</dbReference>
<keyword evidence="2" id="KW-0503">Monooxygenase</keyword>
<dbReference type="PROSITE" id="PS00086">
    <property type="entry name" value="CYTOCHROME_P450"/>
    <property type="match status" value="1"/>
</dbReference>
<comment type="similarity">
    <text evidence="1 2">Belongs to the cytochrome P450 family.</text>
</comment>
<sequence length="406" mass="44251">MSLTSMAPAPALTLPAPYGSCPYDPPPAYLEAAAERPLTRTVLPDGSPCWLITGYPEVRAVLADARFSADARTPGFPFLSPGQRELATAQPSFIRMDDPEHARLRRMVTKDFLVKRIEALRPGIQRIVDEAVDRMLAKGAPVDLVGDFALPVPSLVICLMLGVPYQDHDFFQSLSRTLLDNSTTHEQAARAHHELMSYLARLAADKQQKPGDDILSRLVARDDLTPQETASLGFLLLVTGHESTANMSAMCTLALLRDPKQATLLRERPALIPAAVEELLRHLTIIHLGLARVAKEPVEIAGTSLVAGDAVICMLSTANRDAGLFGPEGCTHPSQLDLTRDARRHLAFGFGVHQCLGQPLARAELHIILETLLRRLPGLRLAVPEEELEFSTGSIVYGVKALPVSW</sequence>
<evidence type="ECO:0000256" key="1">
    <source>
        <dbReference type="ARBA" id="ARBA00010617"/>
    </source>
</evidence>
<dbReference type="InterPro" id="IPR002397">
    <property type="entry name" value="Cyt_P450_B"/>
</dbReference>
<dbReference type="Proteomes" id="UP000829992">
    <property type="component" value="Chromosome"/>
</dbReference>
<name>A0ABY4Q3M0_9ACTN</name>
<dbReference type="PRINTS" id="PR00385">
    <property type="entry name" value="P450"/>
</dbReference>